<evidence type="ECO:0000313" key="2">
    <source>
        <dbReference type="Proteomes" id="UP000002489"/>
    </source>
</evidence>
<reference evidence="2" key="1">
    <citation type="journal article" date="2012" name="Mol. Plant Microbe Interact.">
        <title>A highly conserved effector in Fusarium oxysporum is required for full virulence on Arabidopsis.</title>
        <authorList>
            <person name="Thatcher L.F."/>
            <person name="Gardiner D.M."/>
            <person name="Kazan K."/>
            <person name="Manners J."/>
        </authorList>
    </citation>
    <scope>NUCLEOTIDE SEQUENCE [LARGE SCALE GENOMIC DNA]</scope>
    <source>
        <strain evidence="2">Fo5176</strain>
    </source>
</reference>
<dbReference type="VEuPathDB" id="FungiDB:FOXG_12926"/>
<gene>
    <name evidence="1" type="primary">28954224</name>
</gene>
<proteinExistence type="predicted"/>
<dbReference type="AlphaFoldDB" id="A0A0D2Y9F6"/>
<dbReference type="Proteomes" id="UP000002489">
    <property type="component" value="Unassembled WGS sequence"/>
</dbReference>
<organism evidence="1 2">
    <name type="scientific">Fusarium oxysporum (strain Fo5176)</name>
    <name type="common">Fusarium vascular wilt</name>
    <dbReference type="NCBI Taxonomy" id="660025"/>
    <lineage>
        <taxon>Eukaryota</taxon>
        <taxon>Fungi</taxon>
        <taxon>Dikarya</taxon>
        <taxon>Ascomycota</taxon>
        <taxon>Pezizomycotina</taxon>
        <taxon>Sordariomycetes</taxon>
        <taxon>Hypocreomycetidae</taxon>
        <taxon>Hypocreales</taxon>
        <taxon>Nectriaceae</taxon>
        <taxon>Fusarium</taxon>
        <taxon>Fusarium oxysporum species complex</taxon>
    </lineage>
</organism>
<evidence type="ECO:0000313" key="1">
    <source>
        <dbReference type="EnsemblFungi" id="FOXG_12926P0"/>
    </source>
</evidence>
<accession>A0A0D2Y9F6</accession>
<dbReference type="EnsemblFungi" id="FOXG_12926T0">
    <property type="protein sequence ID" value="FOXG_12926P0"/>
    <property type="gene ID" value="FOXG_12926"/>
</dbReference>
<protein>
    <submittedName>
        <fullName evidence="1">Uncharacterized protein</fullName>
    </submittedName>
</protein>
<name>A0A0D2Y9F6_FUSOF</name>
<reference evidence="1" key="2">
    <citation type="submission" date="2025-08" db="UniProtKB">
        <authorList>
            <consortium name="EnsemblFungi"/>
        </authorList>
    </citation>
    <scope>IDENTIFICATION</scope>
    <source>
        <strain evidence="1">4287 / CBS 123668 / FGSC 9935 / NRRL 34936</strain>
    </source>
</reference>
<sequence length="753" mass="83480">MAQYSQVHQGVYEMGSDGSSTYHSTLNPNDPSSYGYFTTGKSAPFPTNIEFEASQHLMHQNAPTGFVQRPVQRQPLRRRLGKTGMTIVILGTIVILVSCALLVYLWQGAEKARNRQPRGKVWDKIIFDNYAAQVATLCSAAIRVSMDLQTCLAAASMAAIVLETAGCRLSDLARLSISRAFGCDASPWDIFLITKSNRKTLFHCIILLFSFLLSLAMTFTSTILLFDFKTLPIAAPMVSKSIYVGFDISKDTAVFSGVSYWQSKPSAHWRFAETRPSSQKLAPKDVADTGDVYRAMIPMANVDNRTSLEYYSGTTIVSNTRTACVAPTLNNATLEYIYTGNNATEGLYLQAEFNSSTGWESGPSINGSYPATLSCRINNEWDQTNSTSWPISFCSFNLKHLAPKSESLKNPLSRHPYNFHPVLLLNASDVLSKLRPIYDEDTNTWLNVTIPDDTQMTKSKSKGPWTTATSEDGTQLFQASVCFLSQNTPLLYNVTMTGRAIPYEPTSIAKWKTLQGKNGTEFLKQLGIGVSPSDTEARGILDLKILSGPASLADTGIAGWDEWVYQMIHFSLFDYSISGGWTFNNDALQGWFDTVANWPAHPEHSHLFQGVLQETDDPARAVQELFFRFYQMIFHDILPYFTQQQSVTTINVKQVLIPNKWTGLIVILSGVILHLALTLMTIIMFMASTKSSILGNAWHAVSQIISPETSVVVETVSSNGMRDGDVAKWAKSTGSDEHLYGLSTCADNKIRRR</sequence>